<name>A0A918RK56_9GAMM</name>
<dbReference type="CDD" id="cd17260">
    <property type="entry name" value="RMtype1_S_EcoEI-TRD1-CR1_like"/>
    <property type="match status" value="1"/>
</dbReference>
<sequence length="401" mass="45386">MSWSEMSLDQLGFVSRGRSRHRPRDAAHLYGGQYPFVQTGDVKHAGLYLTDYSQTYSEEGLAQSKLWPVGTLCITIAANIADTSILAIDACFPDSVIGFIPYPEKADARFIKYLFDAVLKLQYRQFTQGAAQDNLSQAKLLALKFLVPDDVTEQTRIADFIATYDDLIENNRRRIQLLEESARLLYQEWFVHLRFPGHEQVKIIDGVPEGWEPTLVPDVIDVNPRTPVEKGKEIWYVPMSSLSETAMTANTADFERRTKHTNVKFKKNDVLLARITPCLENGKTGYAYFLAEDEVACGSTEFIVLRGNRVPSEFVYCLARSYPFRENAIKSMTGSSGRQRVQNSCFDKYAVPLPPKSILDEFVQVVQNNFDQVRNLMAQNAKLAQARDLLLPKLMSGELTV</sequence>
<dbReference type="Gene3D" id="3.90.220.20">
    <property type="entry name" value="DNA methylase specificity domains"/>
    <property type="match status" value="2"/>
</dbReference>
<evidence type="ECO:0000256" key="3">
    <source>
        <dbReference type="ARBA" id="ARBA00023125"/>
    </source>
</evidence>
<evidence type="ECO:0000313" key="6">
    <source>
        <dbReference type="Proteomes" id="UP000614811"/>
    </source>
</evidence>
<proteinExistence type="inferred from homology"/>
<dbReference type="GO" id="GO:0009307">
    <property type="term" value="P:DNA restriction-modification system"/>
    <property type="evidence" value="ECO:0007669"/>
    <property type="project" value="UniProtKB-KW"/>
</dbReference>
<dbReference type="GO" id="GO:0003677">
    <property type="term" value="F:DNA binding"/>
    <property type="evidence" value="ECO:0007669"/>
    <property type="project" value="UniProtKB-KW"/>
</dbReference>
<dbReference type="GO" id="GO:0004519">
    <property type="term" value="F:endonuclease activity"/>
    <property type="evidence" value="ECO:0007669"/>
    <property type="project" value="UniProtKB-KW"/>
</dbReference>
<dbReference type="RefSeq" id="WP_189398831.1">
    <property type="nucleotide sequence ID" value="NZ_BMXA01000001.1"/>
</dbReference>
<gene>
    <name evidence="5" type="ORF">GCM10008090_09420</name>
</gene>
<keyword evidence="3" id="KW-0238">DNA-binding</keyword>
<dbReference type="SUPFAM" id="SSF116734">
    <property type="entry name" value="DNA methylase specificity domain"/>
    <property type="match status" value="2"/>
</dbReference>
<evidence type="ECO:0000259" key="4">
    <source>
        <dbReference type="Pfam" id="PF01420"/>
    </source>
</evidence>
<keyword evidence="5" id="KW-0255">Endonuclease</keyword>
<accession>A0A918RK56</accession>
<dbReference type="Gene3D" id="1.10.287.1120">
    <property type="entry name" value="Bipartite methylase S protein"/>
    <property type="match status" value="1"/>
</dbReference>
<feature type="domain" description="Type I restriction modification DNA specificity" evidence="4">
    <location>
        <begin position="208"/>
        <end position="358"/>
    </location>
</feature>
<evidence type="ECO:0000256" key="1">
    <source>
        <dbReference type="ARBA" id="ARBA00010923"/>
    </source>
</evidence>
<evidence type="ECO:0000313" key="5">
    <source>
        <dbReference type="EMBL" id="GHA02242.1"/>
    </source>
</evidence>
<reference evidence="5" key="2">
    <citation type="submission" date="2020-09" db="EMBL/GenBank/DDBJ databases">
        <authorList>
            <person name="Sun Q."/>
            <person name="Kim S."/>
        </authorList>
    </citation>
    <scope>NUCLEOTIDE SEQUENCE</scope>
    <source>
        <strain evidence="5">KCTC 12711</strain>
    </source>
</reference>
<dbReference type="AlphaFoldDB" id="A0A918RK56"/>
<dbReference type="PANTHER" id="PTHR30408:SF13">
    <property type="entry name" value="TYPE I RESTRICTION ENZYME HINDI SPECIFICITY SUBUNIT"/>
    <property type="match status" value="1"/>
</dbReference>
<organism evidence="5 6">
    <name type="scientific">Arenicella chitinivorans</name>
    <dbReference type="NCBI Taxonomy" id="1329800"/>
    <lineage>
        <taxon>Bacteria</taxon>
        <taxon>Pseudomonadati</taxon>
        <taxon>Pseudomonadota</taxon>
        <taxon>Gammaproteobacteria</taxon>
        <taxon>Arenicellales</taxon>
        <taxon>Arenicellaceae</taxon>
        <taxon>Arenicella</taxon>
    </lineage>
</organism>
<dbReference type="Pfam" id="PF01420">
    <property type="entry name" value="Methylase_S"/>
    <property type="match status" value="2"/>
</dbReference>
<reference evidence="5" key="1">
    <citation type="journal article" date="2014" name="Int. J. Syst. Evol. Microbiol.">
        <title>Complete genome sequence of Corynebacterium casei LMG S-19264T (=DSM 44701T), isolated from a smear-ripened cheese.</title>
        <authorList>
            <consortium name="US DOE Joint Genome Institute (JGI-PGF)"/>
            <person name="Walter F."/>
            <person name="Albersmeier A."/>
            <person name="Kalinowski J."/>
            <person name="Ruckert C."/>
        </authorList>
    </citation>
    <scope>NUCLEOTIDE SEQUENCE</scope>
    <source>
        <strain evidence="5">KCTC 12711</strain>
    </source>
</reference>
<comment type="caution">
    <text evidence="5">The sequence shown here is derived from an EMBL/GenBank/DDBJ whole genome shotgun (WGS) entry which is preliminary data.</text>
</comment>
<dbReference type="InterPro" id="IPR044946">
    <property type="entry name" value="Restrct_endonuc_typeI_TRD_sf"/>
</dbReference>
<keyword evidence="6" id="KW-1185">Reference proteome</keyword>
<dbReference type="InterPro" id="IPR000055">
    <property type="entry name" value="Restrct_endonuc_typeI_TRD"/>
</dbReference>
<dbReference type="InterPro" id="IPR052021">
    <property type="entry name" value="Type-I_RS_S_subunit"/>
</dbReference>
<dbReference type="EMBL" id="BMXA01000001">
    <property type="protein sequence ID" value="GHA02242.1"/>
    <property type="molecule type" value="Genomic_DNA"/>
</dbReference>
<protein>
    <submittedName>
        <fullName evidence="5">Restriction endonuclease</fullName>
    </submittedName>
</protein>
<keyword evidence="5" id="KW-0540">Nuclease</keyword>
<keyword evidence="2" id="KW-0680">Restriction system</keyword>
<feature type="domain" description="Type I restriction modification DNA specificity" evidence="4">
    <location>
        <begin position="3"/>
        <end position="179"/>
    </location>
</feature>
<comment type="similarity">
    <text evidence="1">Belongs to the type-I restriction system S methylase family.</text>
</comment>
<dbReference type="Proteomes" id="UP000614811">
    <property type="component" value="Unassembled WGS sequence"/>
</dbReference>
<keyword evidence="5" id="KW-0378">Hydrolase</keyword>
<evidence type="ECO:0000256" key="2">
    <source>
        <dbReference type="ARBA" id="ARBA00022747"/>
    </source>
</evidence>
<dbReference type="CDD" id="cd17282">
    <property type="entry name" value="RMtype1_S_Eco16444ORF1681_TRD1-CR1_like"/>
    <property type="match status" value="1"/>
</dbReference>
<dbReference type="PANTHER" id="PTHR30408">
    <property type="entry name" value="TYPE-1 RESTRICTION ENZYME ECOKI SPECIFICITY PROTEIN"/>
    <property type="match status" value="1"/>
</dbReference>